<dbReference type="Proteomes" id="UP000619244">
    <property type="component" value="Unassembled WGS sequence"/>
</dbReference>
<keyword evidence="5" id="KW-1185">Reference proteome</keyword>
<protein>
    <recommendedName>
        <fullName evidence="2">Anti-sigma factor antagonist</fullName>
    </recommendedName>
</protein>
<dbReference type="InterPro" id="IPR003658">
    <property type="entry name" value="Anti-sigma_ant"/>
</dbReference>
<evidence type="ECO:0000313" key="4">
    <source>
        <dbReference type="EMBL" id="GGY22656.1"/>
    </source>
</evidence>
<evidence type="ECO:0000256" key="2">
    <source>
        <dbReference type="RuleBase" id="RU003749"/>
    </source>
</evidence>
<organism evidence="4 5">
    <name type="scientific">Streptomyces minutiscleroticus</name>
    <dbReference type="NCBI Taxonomy" id="68238"/>
    <lineage>
        <taxon>Bacteria</taxon>
        <taxon>Bacillati</taxon>
        <taxon>Actinomycetota</taxon>
        <taxon>Actinomycetes</taxon>
        <taxon>Kitasatosporales</taxon>
        <taxon>Streptomycetaceae</taxon>
        <taxon>Streptomyces</taxon>
    </lineage>
</organism>
<accession>A0A918P5Q7</accession>
<dbReference type="CDD" id="cd07043">
    <property type="entry name" value="STAS_anti-anti-sigma_factors"/>
    <property type="match status" value="1"/>
</dbReference>
<dbReference type="PANTHER" id="PTHR33495:SF2">
    <property type="entry name" value="ANTI-SIGMA FACTOR ANTAGONIST TM_1081-RELATED"/>
    <property type="match status" value="1"/>
</dbReference>
<reference evidence="4" key="1">
    <citation type="journal article" date="2014" name="Int. J. Syst. Evol. Microbiol.">
        <title>Complete genome sequence of Corynebacterium casei LMG S-19264T (=DSM 44701T), isolated from a smear-ripened cheese.</title>
        <authorList>
            <consortium name="US DOE Joint Genome Institute (JGI-PGF)"/>
            <person name="Walter F."/>
            <person name="Albersmeier A."/>
            <person name="Kalinowski J."/>
            <person name="Ruckert C."/>
        </authorList>
    </citation>
    <scope>NUCLEOTIDE SEQUENCE</scope>
    <source>
        <strain evidence="4">JCM 4790</strain>
    </source>
</reference>
<dbReference type="EMBL" id="BMVU01000253">
    <property type="protein sequence ID" value="GGY22656.1"/>
    <property type="molecule type" value="Genomic_DNA"/>
</dbReference>
<gene>
    <name evidence="4" type="ORF">GCM10010358_83960</name>
</gene>
<name>A0A918P5Q7_9ACTN</name>
<dbReference type="Gene3D" id="3.30.750.24">
    <property type="entry name" value="STAS domain"/>
    <property type="match status" value="1"/>
</dbReference>
<dbReference type="Pfam" id="PF01740">
    <property type="entry name" value="STAS"/>
    <property type="match status" value="1"/>
</dbReference>
<feature type="domain" description="STAS" evidence="3">
    <location>
        <begin position="42"/>
        <end position="150"/>
    </location>
</feature>
<dbReference type="PROSITE" id="PS50801">
    <property type="entry name" value="STAS"/>
    <property type="match status" value="1"/>
</dbReference>
<dbReference type="GO" id="GO:0043856">
    <property type="term" value="F:anti-sigma factor antagonist activity"/>
    <property type="evidence" value="ECO:0007669"/>
    <property type="project" value="InterPro"/>
</dbReference>
<evidence type="ECO:0000259" key="3">
    <source>
        <dbReference type="PROSITE" id="PS50801"/>
    </source>
</evidence>
<reference evidence="4" key="2">
    <citation type="submission" date="2020-09" db="EMBL/GenBank/DDBJ databases">
        <authorList>
            <person name="Sun Q."/>
            <person name="Ohkuma M."/>
        </authorList>
    </citation>
    <scope>NUCLEOTIDE SEQUENCE</scope>
    <source>
        <strain evidence="4">JCM 4790</strain>
    </source>
</reference>
<dbReference type="PANTHER" id="PTHR33495">
    <property type="entry name" value="ANTI-SIGMA FACTOR ANTAGONIST TM_1081-RELATED-RELATED"/>
    <property type="match status" value="1"/>
</dbReference>
<dbReference type="InterPro" id="IPR036513">
    <property type="entry name" value="STAS_dom_sf"/>
</dbReference>
<comment type="caution">
    <text evidence="4">The sequence shown here is derived from an EMBL/GenBank/DDBJ whole genome shotgun (WGS) entry which is preliminary data.</text>
</comment>
<proteinExistence type="inferred from homology"/>
<comment type="similarity">
    <text evidence="1 2">Belongs to the anti-sigma-factor antagonist family.</text>
</comment>
<sequence length="150" mass="15958">MCRKRLYGPGSVFKKGVGGILSPAGAEACVSDPHGTEGSAQFSVSRTVAGSITVLSLQGELDLHTAGLLRHAIVADPAGCLNRVVIDLQLVTFMDSSGLAILIDFHRTIRNVSGWLRLAGIPSCLQHVFEFKGFDGFFDCYPSVQHALTA</sequence>
<evidence type="ECO:0000256" key="1">
    <source>
        <dbReference type="ARBA" id="ARBA00009013"/>
    </source>
</evidence>
<dbReference type="AlphaFoldDB" id="A0A918P5Q7"/>
<dbReference type="NCBIfam" id="TIGR00377">
    <property type="entry name" value="ant_ant_sig"/>
    <property type="match status" value="1"/>
</dbReference>
<evidence type="ECO:0000313" key="5">
    <source>
        <dbReference type="Proteomes" id="UP000619244"/>
    </source>
</evidence>
<dbReference type="SUPFAM" id="SSF52091">
    <property type="entry name" value="SpoIIaa-like"/>
    <property type="match status" value="1"/>
</dbReference>
<dbReference type="InterPro" id="IPR002645">
    <property type="entry name" value="STAS_dom"/>
</dbReference>